<evidence type="ECO:0000313" key="2">
    <source>
        <dbReference type="EMBL" id="CAJ2503904.1"/>
    </source>
</evidence>
<proteinExistence type="predicted"/>
<feature type="region of interest" description="Disordered" evidence="1">
    <location>
        <begin position="379"/>
        <end position="438"/>
    </location>
</feature>
<reference evidence="2" key="1">
    <citation type="submission" date="2023-10" db="EMBL/GenBank/DDBJ databases">
        <authorList>
            <person name="Hackl T."/>
        </authorList>
    </citation>
    <scope>NUCLEOTIDE SEQUENCE</scope>
</reference>
<feature type="compositionally biased region" description="Basic residues" evidence="1">
    <location>
        <begin position="55"/>
        <end position="68"/>
    </location>
</feature>
<feature type="compositionally biased region" description="Polar residues" evidence="1">
    <location>
        <begin position="386"/>
        <end position="399"/>
    </location>
</feature>
<accession>A0AAI8VFB8</accession>
<feature type="region of interest" description="Disordered" evidence="1">
    <location>
        <begin position="1"/>
        <end position="123"/>
    </location>
</feature>
<feature type="region of interest" description="Disordered" evidence="1">
    <location>
        <begin position="450"/>
        <end position="600"/>
    </location>
</feature>
<organism evidence="2 3">
    <name type="scientific">Anthostomella pinea</name>
    <dbReference type="NCBI Taxonomy" id="933095"/>
    <lineage>
        <taxon>Eukaryota</taxon>
        <taxon>Fungi</taxon>
        <taxon>Dikarya</taxon>
        <taxon>Ascomycota</taxon>
        <taxon>Pezizomycotina</taxon>
        <taxon>Sordariomycetes</taxon>
        <taxon>Xylariomycetidae</taxon>
        <taxon>Xylariales</taxon>
        <taxon>Xylariaceae</taxon>
        <taxon>Anthostomella</taxon>
    </lineage>
</organism>
<evidence type="ECO:0000313" key="3">
    <source>
        <dbReference type="Proteomes" id="UP001295740"/>
    </source>
</evidence>
<dbReference type="Proteomes" id="UP001295740">
    <property type="component" value="Unassembled WGS sequence"/>
</dbReference>
<feature type="compositionally biased region" description="Polar residues" evidence="1">
    <location>
        <begin position="512"/>
        <end position="527"/>
    </location>
</feature>
<sequence length="750" mass="83686">MTGRRRETSRAASRRAESTDPTSDGPVARQTRGSARRAEPSLEPEPRHQTEIARRGTRRGTRRGRRRKSLESIATTDFPKSSGEYANPEPESERTPLAAVSESAEPRDRDTASPTMEEPDQDSLEVKAALTQDMVDFDIPKFSRWCDNTYRALTAATDPEASPEEQRKLALARRGFNVARQPFADDSELFIRSFQLPGDQDPEVGAKVRVALRSGNLVSLLDYVLDVEQGKQDMLTILEQLDDGFPVLFSAHSDCIEDTFDLAYKIRCRRLVEMLATDHTTDSLILATRIFCEQPAKTKKKALEALSQGPYRQLAAIDIDEDVGSNETYQTRMEELSSLVLSDESPESRGSLGEAYPEDSLLRDLTSWAREMFEHLNNPSRKGITATHSPKENQPNPESESLFVPDNDNAREYSEVDSASDSESGTYDKLPPQDSGEMFIDDLDTLAAARQSERRASERPTPISPSSRQSGKGKHKPSANVEAIRRLDPWQILSSSHPRRPESSFNSHEDPQGSTSNPRSTLVSRGSVTRKRSQPGEDDGNGDDFEFNDQPVDKLRRAQYGSGTVRRPSPKRSRFASRPPSRPLGEGDTPFSPAKAGPPSIADERLLEDHASVNRTIQDQDLLKLSQSARQNRQVNGSGKPTQVRTRWSAFDTQCLLNLIADPNLNCSWSAMEKQGGFEKYRDQQALRDKARNLKVLYLQGDKVLPAGFDRVVLGTKEKNAVKNSGRNPDRTEHDEDAHGEVINNIWIGN</sequence>
<dbReference type="EMBL" id="CAUWAG010000006">
    <property type="protein sequence ID" value="CAJ2503904.1"/>
    <property type="molecule type" value="Genomic_DNA"/>
</dbReference>
<protein>
    <submittedName>
        <fullName evidence="2">Uu.00g112980.m01.CDS01</fullName>
    </submittedName>
</protein>
<comment type="caution">
    <text evidence="2">The sequence shown here is derived from an EMBL/GenBank/DDBJ whole genome shotgun (WGS) entry which is preliminary data.</text>
</comment>
<keyword evidence="3" id="KW-1185">Reference proteome</keyword>
<evidence type="ECO:0000256" key="1">
    <source>
        <dbReference type="SAM" id="MobiDB-lite"/>
    </source>
</evidence>
<feature type="compositionally biased region" description="Acidic residues" evidence="1">
    <location>
        <begin position="536"/>
        <end position="547"/>
    </location>
</feature>
<feature type="compositionally biased region" description="Basic and acidic residues" evidence="1">
    <location>
        <begin position="1"/>
        <end position="18"/>
    </location>
</feature>
<name>A0AAI8VFB8_9PEZI</name>
<dbReference type="AlphaFoldDB" id="A0AAI8VFB8"/>
<feature type="compositionally biased region" description="Basic and acidic residues" evidence="1">
    <location>
        <begin position="499"/>
        <end position="511"/>
    </location>
</feature>
<feature type="compositionally biased region" description="Basic and acidic residues" evidence="1">
    <location>
        <begin position="36"/>
        <end position="54"/>
    </location>
</feature>
<gene>
    <name evidence="2" type="ORF">KHLLAP_LOCUS4372</name>
</gene>